<feature type="domain" description="HAMP" evidence="8">
    <location>
        <begin position="394"/>
        <end position="446"/>
    </location>
</feature>
<dbReference type="RefSeq" id="WP_052113741.1">
    <property type="nucleotide sequence ID" value="NZ_BJYK01000002.1"/>
</dbReference>
<dbReference type="Pfam" id="PF00015">
    <property type="entry name" value="MCPsignal"/>
    <property type="match status" value="1"/>
</dbReference>
<dbReference type="Gene3D" id="3.30.450.20">
    <property type="entry name" value="PAS domain"/>
    <property type="match status" value="1"/>
</dbReference>
<dbReference type="AlphaFoldDB" id="A0A511YWS4"/>
<feature type="domain" description="Methyl-accepting transducer" evidence="7">
    <location>
        <begin position="458"/>
        <end position="681"/>
    </location>
</feature>
<gene>
    <name evidence="9" type="ORF">AFE02nite_13940</name>
</gene>
<protein>
    <submittedName>
        <fullName evidence="9">Methyl-accepting chemotaxis protein</fullName>
    </submittedName>
</protein>
<dbReference type="InterPro" id="IPR029151">
    <property type="entry name" value="Sensor-like_sf"/>
</dbReference>
<proteinExistence type="inferred from homology"/>
<dbReference type="PROSITE" id="PS50885">
    <property type="entry name" value="HAMP"/>
    <property type="match status" value="1"/>
</dbReference>
<dbReference type="SUPFAM" id="SSF58104">
    <property type="entry name" value="Methyl-accepting chemotaxis protein (MCP) signaling domain"/>
    <property type="match status" value="1"/>
</dbReference>
<dbReference type="PANTHER" id="PTHR32089:SF112">
    <property type="entry name" value="LYSOZYME-LIKE PROTEIN-RELATED"/>
    <property type="match status" value="1"/>
</dbReference>
<evidence type="ECO:0000313" key="10">
    <source>
        <dbReference type="Proteomes" id="UP000321484"/>
    </source>
</evidence>
<evidence type="ECO:0000259" key="8">
    <source>
        <dbReference type="PROSITE" id="PS50885"/>
    </source>
</evidence>
<evidence type="ECO:0000256" key="6">
    <source>
        <dbReference type="SAM" id="Phobius"/>
    </source>
</evidence>
<reference evidence="9 10" key="1">
    <citation type="submission" date="2019-07" db="EMBL/GenBank/DDBJ databases">
        <title>Whole genome shotgun sequence of Actinotalea fermentans NBRC 105374.</title>
        <authorList>
            <person name="Hosoyama A."/>
            <person name="Uohara A."/>
            <person name="Ohji S."/>
            <person name="Ichikawa N."/>
        </authorList>
    </citation>
    <scope>NUCLEOTIDE SEQUENCE [LARGE SCALE GENOMIC DNA]</scope>
    <source>
        <strain evidence="9 10">NBRC 105374</strain>
    </source>
</reference>
<evidence type="ECO:0000259" key="7">
    <source>
        <dbReference type="PROSITE" id="PS50111"/>
    </source>
</evidence>
<comment type="similarity">
    <text evidence="4">Belongs to the methyl-accepting chemotaxis (MCP) protein family.</text>
</comment>
<dbReference type="PROSITE" id="PS50111">
    <property type="entry name" value="CHEMOTAXIS_TRANSDUC_2"/>
    <property type="match status" value="1"/>
</dbReference>
<comment type="caution">
    <text evidence="9">The sequence shown here is derived from an EMBL/GenBank/DDBJ whole genome shotgun (WGS) entry which is preliminary data.</text>
</comment>
<dbReference type="SMART" id="SM00283">
    <property type="entry name" value="MA"/>
    <property type="match status" value="1"/>
</dbReference>
<keyword evidence="3 5" id="KW-0807">Transducer</keyword>
<dbReference type="InterPro" id="IPR003660">
    <property type="entry name" value="HAMP_dom"/>
</dbReference>
<evidence type="ECO:0000256" key="3">
    <source>
        <dbReference type="ARBA" id="ARBA00023224"/>
    </source>
</evidence>
<name>A0A511YWS4_9CELL</name>
<keyword evidence="6" id="KW-0472">Membrane</keyword>
<dbReference type="SMART" id="SM00304">
    <property type="entry name" value="HAMP"/>
    <property type="match status" value="1"/>
</dbReference>
<dbReference type="GO" id="GO:0007165">
    <property type="term" value="P:signal transduction"/>
    <property type="evidence" value="ECO:0007669"/>
    <property type="project" value="UniProtKB-KW"/>
</dbReference>
<keyword evidence="2 6" id="KW-1133">Transmembrane helix</keyword>
<dbReference type="InterPro" id="IPR033462">
    <property type="entry name" value="Cache_3-Cache_2"/>
</dbReference>
<evidence type="ECO:0000313" key="9">
    <source>
        <dbReference type="EMBL" id="GEN79660.1"/>
    </source>
</evidence>
<feature type="transmembrane region" description="Helical" evidence="6">
    <location>
        <begin position="21"/>
        <end position="44"/>
    </location>
</feature>
<keyword evidence="10" id="KW-1185">Reference proteome</keyword>
<dbReference type="CDD" id="cd06225">
    <property type="entry name" value="HAMP"/>
    <property type="match status" value="1"/>
</dbReference>
<evidence type="ECO:0000256" key="1">
    <source>
        <dbReference type="ARBA" id="ARBA00022692"/>
    </source>
</evidence>
<dbReference type="EMBL" id="BJYK01000002">
    <property type="protein sequence ID" value="GEN79660.1"/>
    <property type="molecule type" value="Genomic_DNA"/>
</dbReference>
<accession>A0A511YWS4</accession>
<feature type="transmembrane region" description="Helical" evidence="6">
    <location>
        <begin position="373"/>
        <end position="392"/>
    </location>
</feature>
<sequence>MAQGLRGRAHRSRRGGLRGSLRAQLVAIGVGAVVLTAAVLTVIGTTETSALADRTGQDVEQLNEASLHEVIDQAHTLVATQVATVTDRMASELNVARAVVAQAGPVSSGAPRAWSAKNQVTGDVVDVTLPELLLGGSSLGQNAATDVPTPVVDDITAMLGSAATVFQRMNADGDMLRIGTTVQTADGARAIGTYIPAVGTDGAPNAVIAALLAGQPFYGTAQVVGQPYVTAYAPISDAAGDVVGAVFVGVPQAQVAEPLLVALAEVTVGQTGYLTVLDGAGEWVVPPPGASGSAADAVDAAGAPYVAQLMEATAGLGDGDETELSVDLPQGAAAVHLTRFEEWGWTLAAWGWDAELNAAPERLAAGSASLGRTLLLVGVLVTVLAAAAVVLLSGRIVRRVGRLTETLRRVAQRDLSVEVHPEGVDEIGVMGVALAEAVAGMRGAVERMATGADAVRRTAELLDGSSETLGVAADETSERAGAVTRSAGTVDTQVQAVSAAMTQMRTAIETVARDVTAASAQAAQAVAETHDAAGVVSRLGASSSEIMAVLKAVTSIAEQTNLLALNATIEAARAGEAGRGFAVVAGEVKALAQQTAAAIETIAPVLAAVSADAADVHAAVGRIAETIAQVDVHQASMAAVVEQQAVTTSDVERNLVLAASGTTEIAGSVADVADAAVRAVAGSAEVRRAVGELGDVAGELTQGVREFVLA</sequence>
<organism evidence="9 10">
    <name type="scientific">Actinotalea fermentans</name>
    <dbReference type="NCBI Taxonomy" id="43671"/>
    <lineage>
        <taxon>Bacteria</taxon>
        <taxon>Bacillati</taxon>
        <taxon>Actinomycetota</taxon>
        <taxon>Actinomycetes</taxon>
        <taxon>Micrococcales</taxon>
        <taxon>Cellulomonadaceae</taxon>
        <taxon>Actinotalea</taxon>
    </lineage>
</organism>
<dbReference type="Pfam" id="PF17201">
    <property type="entry name" value="Cache_3-Cache_2"/>
    <property type="match status" value="1"/>
</dbReference>
<keyword evidence="1 6" id="KW-0812">Transmembrane</keyword>
<dbReference type="OrthoDB" id="1115140at2"/>
<dbReference type="SUPFAM" id="SSF103190">
    <property type="entry name" value="Sensory domain-like"/>
    <property type="match status" value="1"/>
</dbReference>
<evidence type="ECO:0000256" key="2">
    <source>
        <dbReference type="ARBA" id="ARBA00022989"/>
    </source>
</evidence>
<dbReference type="InterPro" id="IPR004089">
    <property type="entry name" value="MCPsignal_dom"/>
</dbReference>
<dbReference type="Gene3D" id="1.10.287.950">
    <property type="entry name" value="Methyl-accepting chemotaxis protein"/>
    <property type="match status" value="1"/>
</dbReference>
<dbReference type="PANTHER" id="PTHR32089">
    <property type="entry name" value="METHYL-ACCEPTING CHEMOTAXIS PROTEIN MCPB"/>
    <property type="match status" value="1"/>
</dbReference>
<dbReference type="GO" id="GO:0016020">
    <property type="term" value="C:membrane"/>
    <property type="evidence" value="ECO:0007669"/>
    <property type="project" value="InterPro"/>
</dbReference>
<dbReference type="Proteomes" id="UP000321484">
    <property type="component" value="Unassembled WGS sequence"/>
</dbReference>
<dbReference type="Pfam" id="PF00672">
    <property type="entry name" value="HAMP"/>
    <property type="match status" value="1"/>
</dbReference>
<evidence type="ECO:0000256" key="4">
    <source>
        <dbReference type="ARBA" id="ARBA00029447"/>
    </source>
</evidence>
<evidence type="ECO:0000256" key="5">
    <source>
        <dbReference type="PROSITE-ProRule" id="PRU00284"/>
    </source>
</evidence>